<sequence length="711" mass="79178">MSLCTYLPLLLACLYLVSADDGNIAFQAAINITGITVTDPFANTAALAAPSERIWTFSVPVTINRYASSAQGLFLTIYARPYDYDEDSPPQESVVYDQSVYVYDLPTYDVFTVFNITVPTPEVPVYNFRAAVTVIDGDANEQSIDGLAVTYYDPEFNAWQPLNVSRAAHQENVIIHAEYDTELAQSVAEPIDTSGETVINDQDPDLPEAPPEGTVVEPPAEDVTPGTTKPDPTKPDPTKPDPTKPDPTKPDDPCYCPPKPEPPKHCRDFHSWRRHNDGRPWKEEPAECRYATKRNNDGKPWKQDPSPAHPWCPPCPANEHDKSHHKRQVLQTILNLNLFYGPSTARVPIRQLKVTAFGIAGQSKISAIAKTDNTGFARFRFPIVGDGEAPLTIYRIIVSLDADKYRVSTSEDNGATFLFWRWRSIPLDWEIDQAGSGTFDYRFMNKASNDVFNVQDRILNSWVFAKTKVHNFGEKLPHVWFPGEVGPNYFRPASDPADTYINVHPDKATATSPLAHEYGHWFHYLSRGYATLESGPDGKNHGFCQPGVTSTISALKEGYATAFGISSLWRSRFEQTTPAGGRGTAYCFWPYPLTGGTCTEVENYDCDNIPQADRDLSLDEGRVAAVLRDLIDLAGDSNAIVTGNDLGRGVTGFSDALSGLSRRKVLYDPMRSNPTSMEEYWNNFKALNGLTTTQVDAAWNIFEYQYAQFDK</sequence>
<feature type="signal peptide" evidence="2">
    <location>
        <begin position="1"/>
        <end position="19"/>
    </location>
</feature>
<keyword evidence="2" id="KW-0732">Signal</keyword>
<comment type="caution">
    <text evidence="3">The sequence shown here is derived from an EMBL/GenBank/DDBJ whole genome shotgun (WGS) entry which is preliminary data.</text>
</comment>
<keyword evidence="4" id="KW-1185">Reference proteome</keyword>
<evidence type="ECO:0000256" key="1">
    <source>
        <dbReference type="SAM" id="MobiDB-lite"/>
    </source>
</evidence>
<dbReference type="EMBL" id="BLZA01000024">
    <property type="protein sequence ID" value="GHJ87999.1"/>
    <property type="molecule type" value="Genomic_DNA"/>
</dbReference>
<gene>
    <name evidence="3" type="ORF">NliqN6_4401</name>
</gene>
<dbReference type="AlphaFoldDB" id="A0A8H3YFU3"/>
<evidence type="ECO:0000313" key="3">
    <source>
        <dbReference type="EMBL" id="GHJ87999.1"/>
    </source>
</evidence>
<evidence type="ECO:0008006" key="5">
    <source>
        <dbReference type="Google" id="ProtNLM"/>
    </source>
</evidence>
<feature type="region of interest" description="Disordered" evidence="1">
    <location>
        <begin position="195"/>
        <end position="256"/>
    </location>
</feature>
<name>A0A8H3YFU3_9TREE</name>
<dbReference type="Proteomes" id="UP000620104">
    <property type="component" value="Unassembled WGS sequence"/>
</dbReference>
<protein>
    <recommendedName>
        <fullName evidence="5">Peptidase M43 pregnancy-associated plasma-A domain-containing protein</fullName>
    </recommendedName>
</protein>
<reference evidence="3" key="1">
    <citation type="submission" date="2020-07" db="EMBL/GenBank/DDBJ databases">
        <title>Draft Genome Sequence of a Deep-Sea Yeast, Naganishia (Cryptococcus) liquefaciens strain N6.</title>
        <authorList>
            <person name="Han Y.W."/>
            <person name="Kajitani R."/>
            <person name="Morimoto H."/>
            <person name="Parhat M."/>
            <person name="Tsubouchi H."/>
            <person name="Bakenova O."/>
            <person name="Ogata M."/>
            <person name="Argunhan B."/>
            <person name="Aoki R."/>
            <person name="Kajiwara S."/>
            <person name="Itoh T."/>
            <person name="Iwasaki H."/>
        </authorList>
    </citation>
    <scope>NUCLEOTIDE SEQUENCE</scope>
    <source>
        <strain evidence="3">N6</strain>
    </source>
</reference>
<proteinExistence type="predicted"/>
<feature type="chain" id="PRO_5034003355" description="Peptidase M43 pregnancy-associated plasma-A domain-containing protein" evidence="2">
    <location>
        <begin position="20"/>
        <end position="711"/>
    </location>
</feature>
<organism evidence="3 4">
    <name type="scientific">Naganishia liquefaciens</name>
    <dbReference type="NCBI Taxonomy" id="104408"/>
    <lineage>
        <taxon>Eukaryota</taxon>
        <taxon>Fungi</taxon>
        <taxon>Dikarya</taxon>
        <taxon>Basidiomycota</taxon>
        <taxon>Agaricomycotina</taxon>
        <taxon>Tremellomycetes</taxon>
        <taxon>Filobasidiales</taxon>
        <taxon>Filobasidiaceae</taxon>
        <taxon>Naganishia</taxon>
    </lineage>
</organism>
<feature type="compositionally biased region" description="Basic and acidic residues" evidence="1">
    <location>
        <begin position="231"/>
        <end position="252"/>
    </location>
</feature>
<accession>A0A8H3YFU3</accession>
<evidence type="ECO:0000256" key="2">
    <source>
        <dbReference type="SAM" id="SignalP"/>
    </source>
</evidence>
<dbReference type="OrthoDB" id="5086276at2759"/>
<evidence type="ECO:0000313" key="4">
    <source>
        <dbReference type="Proteomes" id="UP000620104"/>
    </source>
</evidence>